<feature type="compositionally biased region" description="Basic residues" evidence="1">
    <location>
        <begin position="42"/>
        <end position="51"/>
    </location>
</feature>
<gene>
    <name evidence="2" type="primary">Cnig_chr_I.g3649</name>
    <name evidence="2" type="ORF">B9Z55_003649</name>
</gene>
<feature type="region of interest" description="Disordered" evidence="1">
    <location>
        <begin position="1"/>
        <end position="93"/>
    </location>
</feature>
<evidence type="ECO:0000313" key="3">
    <source>
        <dbReference type="Proteomes" id="UP000230233"/>
    </source>
</evidence>
<accession>A0A2G5VRR1</accession>
<reference evidence="3" key="1">
    <citation type="submission" date="2017-10" db="EMBL/GenBank/DDBJ databases">
        <title>Rapid genome shrinkage in a self-fertile nematode reveals novel sperm competition proteins.</title>
        <authorList>
            <person name="Yin D."/>
            <person name="Schwarz E.M."/>
            <person name="Thomas C.G."/>
            <person name="Felde R.L."/>
            <person name="Korf I.F."/>
            <person name="Cutter A.D."/>
            <person name="Schartner C.M."/>
            <person name="Ralston E.J."/>
            <person name="Meyer B.J."/>
            <person name="Haag E.S."/>
        </authorList>
    </citation>
    <scope>NUCLEOTIDE SEQUENCE [LARGE SCALE GENOMIC DNA]</scope>
    <source>
        <strain evidence="3">JU1422</strain>
    </source>
</reference>
<dbReference type="EMBL" id="PDUG01000001">
    <property type="protein sequence ID" value="PIC54370.1"/>
    <property type="molecule type" value="Genomic_DNA"/>
</dbReference>
<keyword evidence="3" id="KW-1185">Reference proteome</keyword>
<name>A0A2G5VRR1_9PELO</name>
<sequence>MKESEPVFSTIPSSSPPSSRRSGPSSPAPEAPNPDDLQKVRSGSKNRKSRVPIHLDGQGFYQMDNGNVASTSHGTSQEAQQKNAQDQAQRSEVYVVSRLSQPSQELLVIPSPIPSRGQAPLLAPGPMYPRFMASSSGASVVNNGVVEEKPQTPPQSPVAHAPEAFAEAPKMIVRAPAAPLVRATAPGPVVPAMELVAPFAVPAPEEAPAVAPAEEVQSVEENPPAPAPEAQEGPQEATSGFCSCIVYICCFKWCCKRQT</sequence>
<organism evidence="2 3">
    <name type="scientific">Caenorhabditis nigoni</name>
    <dbReference type="NCBI Taxonomy" id="1611254"/>
    <lineage>
        <taxon>Eukaryota</taxon>
        <taxon>Metazoa</taxon>
        <taxon>Ecdysozoa</taxon>
        <taxon>Nematoda</taxon>
        <taxon>Chromadorea</taxon>
        <taxon>Rhabditida</taxon>
        <taxon>Rhabditina</taxon>
        <taxon>Rhabditomorpha</taxon>
        <taxon>Rhabditoidea</taxon>
        <taxon>Rhabditidae</taxon>
        <taxon>Peloderinae</taxon>
        <taxon>Caenorhabditis</taxon>
    </lineage>
</organism>
<evidence type="ECO:0000256" key="1">
    <source>
        <dbReference type="SAM" id="MobiDB-lite"/>
    </source>
</evidence>
<feature type="compositionally biased region" description="Polar residues" evidence="1">
    <location>
        <begin position="64"/>
        <end position="90"/>
    </location>
</feature>
<proteinExistence type="predicted"/>
<dbReference type="Proteomes" id="UP000230233">
    <property type="component" value="Chromosome I"/>
</dbReference>
<feature type="region of interest" description="Disordered" evidence="1">
    <location>
        <begin position="208"/>
        <end position="233"/>
    </location>
</feature>
<comment type="caution">
    <text evidence="2">The sequence shown here is derived from an EMBL/GenBank/DDBJ whole genome shotgun (WGS) entry which is preliminary data.</text>
</comment>
<dbReference type="OrthoDB" id="10608474at2759"/>
<dbReference type="AlphaFoldDB" id="A0A2G5VRR1"/>
<evidence type="ECO:0000313" key="2">
    <source>
        <dbReference type="EMBL" id="PIC54370.1"/>
    </source>
</evidence>
<protein>
    <submittedName>
        <fullName evidence="2">Uncharacterized protein</fullName>
    </submittedName>
</protein>
<feature type="compositionally biased region" description="Low complexity" evidence="1">
    <location>
        <begin position="12"/>
        <end position="25"/>
    </location>
</feature>